<dbReference type="RefSeq" id="WP_276306483.1">
    <property type="nucleotide sequence ID" value="NZ_CP119993.1"/>
</dbReference>
<name>A0ABD6ADR5_9EURY</name>
<dbReference type="PANTHER" id="PTHR43767">
    <property type="entry name" value="LONG-CHAIN-FATTY-ACID--COA LIGASE"/>
    <property type="match status" value="1"/>
</dbReference>
<protein>
    <submittedName>
        <fullName evidence="3">Class I adenylate-forming enzyme family protein</fullName>
    </submittedName>
</protein>
<dbReference type="Pfam" id="PF00501">
    <property type="entry name" value="AMP-binding"/>
    <property type="match status" value="1"/>
</dbReference>
<evidence type="ECO:0000313" key="4">
    <source>
        <dbReference type="Proteomes" id="UP001596547"/>
    </source>
</evidence>
<dbReference type="InterPro" id="IPR045851">
    <property type="entry name" value="AMP-bd_C_sf"/>
</dbReference>
<dbReference type="InterPro" id="IPR020845">
    <property type="entry name" value="AMP-binding_CS"/>
</dbReference>
<dbReference type="Pfam" id="PF13193">
    <property type="entry name" value="AMP-binding_C"/>
    <property type="match status" value="1"/>
</dbReference>
<sequence length="514" mass="56287">MGHPTVRELLAQCAASVPEATALRDPSVDASLTYAEWDELTTRVANGLLDAGVGPDDHLSIMTKDSVEMMTLLFAALEINVTVNPVSYRAPAGRLSYVLDHAASDALAFDAASGETVRSLAPDELPPITIAVEGGVEGVDHTFDDLTDSSPESPHVPLTEDDPALLLYTSGTTGKPKGVRHTHRNVVEADLLCLPFNRLRPSDTNVALGPLYHVGPLLANFMPALHVGATNVIQRDFDPAVTLDYIEREGVTSMWGVPTHFNAILNEGSIDERDTDGVRMIQYSGSAMPPEVVRRCREHFPGVDFVNAYGTTEIIFATVIYPEEHDDHLGSIGRAVPNAEVRLVDPDDPVPRKSVPRGEVGEILVKTPTCMEGYWRAPEKTERATVDGWYRTGDLGRRDEAGFVYFVDRKDSMIVSGGENIYPAEVENVLHEHDGVDSVAVVGAPDEEWGEVVTAFVVRSTPDVTREDLERHVLESDDIEDFKRPRRYVFRSELPKTESGKIARQTLVEEVTAG</sequence>
<evidence type="ECO:0000313" key="3">
    <source>
        <dbReference type="EMBL" id="MFC7318679.1"/>
    </source>
</evidence>
<dbReference type="Gene3D" id="3.40.50.12780">
    <property type="entry name" value="N-terminal domain of ligase-like"/>
    <property type="match status" value="1"/>
</dbReference>
<dbReference type="SUPFAM" id="SSF56801">
    <property type="entry name" value="Acetyl-CoA synthetase-like"/>
    <property type="match status" value="1"/>
</dbReference>
<dbReference type="InterPro" id="IPR000873">
    <property type="entry name" value="AMP-dep_synth/lig_dom"/>
</dbReference>
<evidence type="ECO:0000259" key="1">
    <source>
        <dbReference type="Pfam" id="PF00501"/>
    </source>
</evidence>
<dbReference type="AlphaFoldDB" id="A0ABD6ADR5"/>
<dbReference type="PROSITE" id="PS00455">
    <property type="entry name" value="AMP_BINDING"/>
    <property type="match status" value="1"/>
</dbReference>
<proteinExistence type="predicted"/>
<reference evidence="3 4" key="1">
    <citation type="journal article" date="2019" name="Int. J. Syst. Evol. Microbiol.">
        <title>The Global Catalogue of Microorganisms (GCM) 10K type strain sequencing project: providing services to taxonomists for standard genome sequencing and annotation.</title>
        <authorList>
            <consortium name="The Broad Institute Genomics Platform"/>
            <consortium name="The Broad Institute Genome Sequencing Center for Infectious Disease"/>
            <person name="Wu L."/>
            <person name="Ma J."/>
        </authorList>
    </citation>
    <scope>NUCLEOTIDE SEQUENCE [LARGE SCALE GENOMIC DNA]</scope>
    <source>
        <strain evidence="3 4">PSR21</strain>
    </source>
</reference>
<evidence type="ECO:0000259" key="2">
    <source>
        <dbReference type="Pfam" id="PF13193"/>
    </source>
</evidence>
<dbReference type="InterPro" id="IPR025110">
    <property type="entry name" value="AMP-bd_C"/>
</dbReference>
<accession>A0ABD6ADR5</accession>
<gene>
    <name evidence="3" type="ORF">ACFQPE_18040</name>
</gene>
<feature type="domain" description="AMP-binding enzyme C-terminal" evidence="2">
    <location>
        <begin position="425"/>
        <end position="501"/>
    </location>
</feature>
<dbReference type="Proteomes" id="UP001596547">
    <property type="component" value="Unassembled WGS sequence"/>
</dbReference>
<comment type="caution">
    <text evidence="3">The sequence shown here is derived from an EMBL/GenBank/DDBJ whole genome shotgun (WGS) entry which is preliminary data.</text>
</comment>
<dbReference type="InterPro" id="IPR050237">
    <property type="entry name" value="ATP-dep_AMP-bd_enzyme"/>
</dbReference>
<organism evidence="3 4">
    <name type="scientific">Halomarina halobia</name>
    <dbReference type="NCBI Taxonomy" id="3033386"/>
    <lineage>
        <taxon>Archaea</taxon>
        <taxon>Methanobacteriati</taxon>
        <taxon>Methanobacteriota</taxon>
        <taxon>Stenosarchaea group</taxon>
        <taxon>Halobacteria</taxon>
        <taxon>Halobacteriales</taxon>
        <taxon>Natronomonadaceae</taxon>
        <taxon>Halomarina</taxon>
    </lineage>
</organism>
<dbReference type="Gene3D" id="3.30.300.30">
    <property type="match status" value="1"/>
</dbReference>
<keyword evidence="4" id="KW-1185">Reference proteome</keyword>
<feature type="domain" description="AMP-dependent synthetase/ligase" evidence="1">
    <location>
        <begin position="12"/>
        <end position="375"/>
    </location>
</feature>
<dbReference type="EMBL" id="JBHTBF010000003">
    <property type="protein sequence ID" value="MFC7318679.1"/>
    <property type="molecule type" value="Genomic_DNA"/>
</dbReference>
<dbReference type="InterPro" id="IPR042099">
    <property type="entry name" value="ANL_N_sf"/>
</dbReference>
<dbReference type="GeneID" id="79317132"/>
<dbReference type="PANTHER" id="PTHR43767:SF1">
    <property type="entry name" value="NONRIBOSOMAL PEPTIDE SYNTHASE PES1 (EUROFUNG)-RELATED"/>
    <property type="match status" value="1"/>
</dbReference>
<dbReference type="GO" id="GO:0016878">
    <property type="term" value="F:acid-thiol ligase activity"/>
    <property type="evidence" value="ECO:0007669"/>
    <property type="project" value="UniProtKB-ARBA"/>
</dbReference>